<dbReference type="STRING" id="1748243.Tel_06260"/>
<evidence type="ECO:0000256" key="5">
    <source>
        <dbReference type="ARBA" id="ARBA00022475"/>
    </source>
</evidence>
<comment type="similarity">
    <text evidence="2 11">Belongs to the SecG family.</text>
</comment>
<proteinExistence type="inferred from homology"/>
<dbReference type="AlphaFoldDB" id="A0A0S2TC98"/>
<dbReference type="Proteomes" id="UP000055136">
    <property type="component" value="Chromosome"/>
</dbReference>
<evidence type="ECO:0000313" key="14">
    <source>
        <dbReference type="Proteomes" id="UP000055136"/>
    </source>
</evidence>
<dbReference type="GO" id="GO:0065002">
    <property type="term" value="P:intracellular protein transmembrane transport"/>
    <property type="evidence" value="ECO:0007669"/>
    <property type="project" value="TreeGrafter"/>
</dbReference>
<dbReference type="GO" id="GO:0005886">
    <property type="term" value="C:plasma membrane"/>
    <property type="evidence" value="ECO:0007669"/>
    <property type="project" value="UniProtKB-SubCell"/>
</dbReference>
<dbReference type="Pfam" id="PF03840">
    <property type="entry name" value="SecG"/>
    <property type="match status" value="1"/>
</dbReference>
<keyword evidence="4 11" id="KW-0813">Transport</keyword>
<name>A0A0S2TC98_9GAMM</name>
<feature type="transmembrane region" description="Helical" evidence="11">
    <location>
        <begin position="51"/>
        <end position="72"/>
    </location>
</feature>
<comment type="caution">
    <text evidence="11">Lacks conserved residue(s) required for the propagation of feature annotation.</text>
</comment>
<sequence length="117" mass="12176">MLKVLTVFHVLLTISLIGLVLIQRGKGADVGAAFGSGASNTMFGSQGSASFLTRTTAAVATLFFVTSLTLAYMSGQRVERKSVTEMEQSIAPAPAEETQTDVPTVPSDKPDLPASGN</sequence>
<keyword evidence="14" id="KW-1185">Reference proteome</keyword>
<dbReference type="EMBL" id="CP013099">
    <property type="protein sequence ID" value="ALP52789.1"/>
    <property type="molecule type" value="Genomic_DNA"/>
</dbReference>
<evidence type="ECO:0000256" key="4">
    <source>
        <dbReference type="ARBA" id="ARBA00022448"/>
    </source>
</evidence>
<dbReference type="GO" id="GO:0043952">
    <property type="term" value="P:protein transport by the Sec complex"/>
    <property type="evidence" value="ECO:0007669"/>
    <property type="project" value="TreeGrafter"/>
</dbReference>
<evidence type="ECO:0000256" key="3">
    <source>
        <dbReference type="ARBA" id="ARBA00017876"/>
    </source>
</evidence>
<keyword evidence="6 11" id="KW-0812">Transmembrane</keyword>
<organism evidence="13 14">
    <name type="scientific">Candidatus Tenderia electrophaga</name>
    <dbReference type="NCBI Taxonomy" id="1748243"/>
    <lineage>
        <taxon>Bacteria</taxon>
        <taxon>Pseudomonadati</taxon>
        <taxon>Pseudomonadota</taxon>
        <taxon>Gammaproteobacteria</taxon>
        <taxon>Candidatus Tenderiales</taxon>
        <taxon>Candidatus Tenderiaceae</taxon>
        <taxon>Candidatus Tenderia</taxon>
    </lineage>
</organism>
<evidence type="ECO:0000256" key="9">
    <source>
        <dbReference type="ARBA" id="ARBA00023010"/>
    </source>
</evidence>
<reference evidence="13" key="1">
    <citation type="submission" date="2015-10" db="EMBL/GenBank/DDBJ databases">
        <title>Description of Candidatus Tenderia electrophaga gen. nov, sp. nov., an Uncultivated Electroautotroph from a Biocathode Enrichment.</title>
        <authorList>
            <person name="Eddie B.J."/>
            <person name="Malanoski A.P."/>
            <person name="Wang Z."/>
            <person name="Hall R.J."/>
            <person name="Oh S.D."/>
            <person name="Heiner C."/>
            <person name="Lin B."/>
            <person name="Strycharz-Glaven S.M."/>
        </authorList>
    </citation>
    <scope>NUCLEOTIDE SEQUENCE [LARGE SCALE GENOMIC DNA]</scope>
    <source>
        <strain evidence="13">NRL1</strain>
    </source>
</reference>
<dbReference type="GO" id="GO:0009306">
    <property type="term" value="P:protein secretion"/>
    <property type="evidence" value="ECO:0007669"/>
    <property type="project" value="UniProtKB-UniRule"/>
</dbReference>
<dbReference type="PRINTS" id="PR01651">
    <property type="entry name" value="SECGEXPORT"/>
</dbReference>
<evidence type="ECO:0000256" key="11">
    <source>
        <dbReference type="RuleBase" id="RU365087"/>
    </source>
</evidence>
<dbReference type="NCBIfam" id="TIGR00810">
    <property type="entry name" value="secG"/>
    <property type="match status" value="1"/>
</dbReference>
<evidence type="ECO:0000256" key="6">
    <source>
        <dbReference type="ARBA" id="ARBA00022692"/>
    </source>
</evidence>
<feature type="region of interest" description="Disordered" evidence="12">
    <location>
        <begin position="83"/>
        <end position="117"/>
    </location>
</feature>
<comment type="subcellular location">
    <subcellularLocation>
        <location evidence="1 11">Cell membrane</location>
        <topology evidence="1 11">Multi-pass membrane protein</topology>
    </subcellularLocation>
</comment>
<dbReference type="PANTHER" id="PTHR34182">
    <property type="entry name" value="PROTEIN-EXPORT MEMBRANE PROTEIN SECG"/>
    <property type="match status" value="1"/>
</dbReference>
<evidence type="ECO:0000256" key="8">
    <source>
        <dbReference type="ARBA" id="ARBA00022989"/>
    </source>
</evidence>
<evidence type="ECO:0000256" key="1">
    <source>
        <dbReference type="ARBA" id="ARBA00004651"/>
    </source>
</evidence>
<keyword evidence="10 11" id="KW-0472">Membrane</keyword>
<gene>
    <name evidence="13" type="ORF">Tel_06260</name>
</gene>
<dbReference type="PANTHER" id="PTHR34182:SF1">
    <property type="entry name" value="PROTEIN-EXPORT MEMBRANE PROTEIN SECG"/>
    <property type="match status" value="1"/>
</dbReference>
<keyword evidence="7 11" id="KW-0653">Protein transport</keyword>
<keyword evidence="5 11" id="KW-1003">Cell membrane</keyword>
<accession>A0A0S2TC98</accession>
<evidence type="ECO:0000256" key="12">
    <source>
        <dbReference type="SAM" id="MobiDB-lite"/>
    </source>
</evidence>
<comment type="function">
    <text evidence="11">Involved in protein export. Participates in an early event of protein translocation.</text>
</comment>
<dbReference type="InterPro" id="IPR004692">
    <property type="entry name" value="SecG"/>
</dbReference>
<dbReference type="KEGG" id="tee:Tel_06260"/>
<evidence type="ECO:0000313" key="13">
    <source>
        <dbReference type="EMBL" id="ALP52789.1"/>
    </source>
</evidence>
<evidence type="ECO:0000256" key="2">
    <source>
        <dbReference type="ARBA" id="ARBA00008445"/>
    </source>
</evidence>
<dbReference type="GO" id="GO:0015450">
    <property type="term" value="F:protein-transporting ATPase activity"/>
    <property type="evidence" value="ECO:0007669"/>
    <property type="project" value="UniProtKB-UniRule"/>
</dbReference>
<protein>
    <recommendedName>
        <fullName evidence="3 11">Protein-export membrane protein SecG</fullName>
    </recommendedName>
</protein>
<keyword evidence="9 11" id="KW-0811">Translocation</keyword>
<evidence type="ECO:0000256" key="10">
    <source>
        <dbReference type="ARBA" id="ARBA00023136"/>
    </source>
</evidence>
<evidence type="ECO:0000256" key="7">
    <source>
        <dbReference type="ARBA" id="ARBA00022927"/>
    </source>
</evidence>
<keyword evidence="8 11" id="KW-1133">Transmembrane helix</keyword>